<dbReference type="InterPro" id="IPR000515">
    <property type="entry name" value="MetI-like"/>
</dbReference>
<keyword evidence="5 7" id="KW-1133">Transmembrane helix</keyword>
<dbReference type="PANTHER" id="PTHR43744:SF6">
    <property type="entry name" value="ABC TRANSPORTER PERMEASE PROTEIN YESQ-RELATED"/>
    <property type="match status" value="1"/>
</dbReference>
<feature type="transmembrane region" description="Helical" evidence="7">
    <location>
        <begin position="96"/>
        <end position="120"/>
    </location>
</feature>
<evidence type="ECO:0000259" key="8">
    <source>
        <dbReference type="PROSITE" id="PS50928"/>
    </source>
</evidence>
<sequence>MRVTQTAASPVVRRQPSKGYQEAMRRKQVRTTTWRTLVTIIVVLGALIILAPVLWMLSTSVKSLPDTQAFPPQWIPQTLHWDNFVSSLTFLPFGTFALNTVIVTAACLVGDVLVNSFIAYAFAKIQAPGRNVLFLFVLSTLMIPFPVLMIPQFLLFKTFGWIDTLLPLIVPSFFGNAFYIFMFRQFYLTIPRELSDAARIDGCSHFGIYWRIMLPLIRPALATVAIFSFTFNWNDYLSPLIYLDSQEHYTLTLGLASFIGRYGAQPWNLLMAASLVTVLPCVILYFFAQKYFIQGIVVSGVKG</sequence>
<dbReference type="SUPFAM" id="SSF161098">
    <property type="entry name" value="MetI-like"/>
    <property type="match status" value="1"/>
</dbReference>
<evidence type="ECO:0000256" key="2">
    <source>
        <dbReference type="ARBA" id="ARBA00022448"/>
    </source>
</evidence>
<dbReference type="Gene3D" id="1.10.3720.10">
    <property type="entry name" value="MetI-like"/>
    <property type="match status" value="1"/>
</dbReference>
<evidence type="ECO:0000256" key="3">
    <source>
        <dbReference type="ARBA" id="ARBA00022475"/>
    </source>
</evidence>
<reference evidence="9 10" key="1">
    <citation type="submission" date="2023-02" db="EMBL/GenBank/DDBJ databases">
        <title>Dictyobacter halimunensis sp. nov., a new member of the class Ktedonobacteria from forest soil in a geothermal area.</title>
        <authorList>
            <person name="Rachmania M.K."/>
            <person name="Ningsih F."/>
            <person name="Sakai Y."/>
            <person name="Yabe S."/>
            <person name="Yokota A."/>
            <person name="Sjamsuridzal W."/>
        </authorList>
    </citation>
    <scope>NUCLEOTIDE SEQUENCE [LARGE SCALE GENOMIC DNA]</scope>
    <source>
        <strain evidence="9 10">S3.2.2.5</strain>
    </source>
</reference>
<keyword evidence="2 7" id="KW-0813">Transport</keyword>
<feature type="transmembrane region" description="Helical" evidence="7">
    <location>
        <begin position="34"/>
        <end position="57"/>
    </location>
</feature>
<dbReference type="InterPro" id="IPR035906">
    <property type="entry name" value="MetI-like_sf"/>
</dbReference>
<evidence type="ECO:0000256" key="6">
    <source>
        <dbReference type="ARBA" id="ARBA00023136"/>
    </source>
</evidence>
<name>A0ABQ6FP72_9CHLR</name>
<dbReference type="Pfam" id="PF00528">
    <property type="entry name" value="BPD_transp_1"/>
    <property type="match status" value="1"/>
</dbReference>
<evidence type="ECO:0000256" key="7">
    <source>
        <dbReference type="RuleBase" id="RU363032"/>
    </source>
</evidence>
<feature type="domain" description="ABC transmembrane type-1" evidence="8">
    <location>
        <begin position="97"/>
        <end position="288"/>
    </location>
</feature>
<keyword evidence="10" id="KW-1185">Reference proteome</keyword>
<feature type="transmembrane region" description="Helical" evidence="7">
    <location>
        <begin position="208"/>
        <end position="231"/>
    </location>
</feature>
<gene>
    <name evidence="9" type="ORF">KDH_10760</name>
</gene>
<dbReference type="EMBL" id="BSRI01000001">
    <property type="protein sequence ID" value="GLV54228.1"/>
    <property type="molecule type" value="Genomic_DNA"/>
</dbReference>
<keyword evidence="4 7" id="KW-0812">Transmembrane</keyword>
<evidence type="ECO:0000313" key="10">
    <source>
        <dbReference type="Proteomes" id="UP001344906"/>
    </source>
</evidence>
<evidence type="ECO:0000256" key="4">
    <source>
        <dbReference type="ARBA" id="ARBA00022692"/>
    </source>
</evidence>
<comment type="subcellular location">
    <subcellularLocation>
        <location evidence="1 7">Cell membrane</location>
        <topology evidence="1 7">Multi-pass membrane protein</topology>
    </subcellularLocation>
</comment>
<comment type="caution">
    <text evidence="9">The sequence shown here is derived from an EMBL/GenBank/DDBJ whole genome shotgun (WGS) entry which is preliminary data.</text>
</comment>
<evidence type="ECO:0000256" key="5">
    <source>
        <dbReference type="ARBA" id="ARBA00022989"/>
    </source>
</evidence>
<comment type="similarity">
    <text evidence="7">Belongs to the binding-protein-dependent transport system permease family.</text>
</comment>
<keyword evidence="6 7" id="KW-0472">Membrane</keyword>
<keyword evidence="3" id="KW-1003">Cell membrane</keyword>
<protein>
    <submittedName>
        <fullName evidence="9">Sugar ABC transporter permease</fullName>
    </submittedName>
</protein>
<proteinExistence type="inferred from homology"/>
<feature type="transmembrane region" description="Helical" evidence="7">
    <location>
        <begin position="132"/>
        <end position="156"/>
    </location>
</feature>
<accession>A0ABQ6FP72</accession>
<dbReference type="CDD" id="cd06261">
    <property type="entry name" value="TM_PBP2"/>
    <property type="match status" value="1"/>
</dbReference>
<dbReference type="PANTHER" id="PTHR43744">
    <property type="entry name" value="ABC TRANSPORTER PERMEASE PROTEIN MG189-RELATED-RELATED"/>
    <property type="match status" value="1"/>
</dbReference>
<evidence type="ECO:0000256" key="1">
    <source>
        <dbReference type="ARBA" id="ARBA00004651"/>
    </source>
</evidence>
<organism evidence="9 10">
    <name type="scientific">Dictyobacter halimunensis</name>
    <dbReference type="NCBI Taxonomy" id="3026934"/>
    <lineage>
        <taxon>Bacteria</taxon>
        <taxon>Bacillati</taxon>
        <taxon>Chloroflexota</taxon>
        <taxon>Ktedonobacteria</taxon>
        <taxon>Ktedonobacterales</taxon>
        <taxon>Dictyobacteraceae</taxon>
        <taxon>Dictyobacter</taxon>
    </lineage>
</organism>
<evidence type="ECO:0000313" key="9">
    <source>
        <dbReference type="EMBL" id="GLV54228.1"/>
    </source>
</evidence>
<feature type="transmembrane region" description="Helical" evidence="7">
    <location>
        <begin position="168"/>
        <end position="187"/>
    </location>
</feature>
<dbReference type="Proteomes" id="UP001344906">
    <property type="component" value="Unassembled WGS sequence"/>
</dbReference>
<feature type="transmembrane region" description="Helical" evidence="7">
    <location>
        <begin position="267"/>
        <end position="287"/>
    </location>
</feature>
<dbReference type="RefSeq" id="WP_338247933.1">
    <property type="nucleotide sequence ID" value="NZ_BSRI01000001.1"/>
</dbReference>
<dbReference type="PROSITE" id="PS50928">
    <property type="entry name" value="ABC_TM1"/>
    <property type="match status" value="1"/>
</dbReference>